<evidence type="ECO:0000256" key="1">
    <source>
        <dbReference type="ARBA" id="ARBA00008918"/>
    </source>
</evidence>
<organism evidence="3 4">
    <name type="scientific">Acidipila rosea</name>
    <dbReference type="NCBI Taxonomy" id="768535"/>
    <lineage>
        <taxon>Bacteria</taxon>
        <taxon>Pseudomonadati</taxon>
        <taxon>Acidobacteriota</taxon>
        <taxon>Terriglobia</taxon>
        <taxon>Terriglobales</taxon>
        <taxon>Acidobacteriaceae</taxon>
        <taxon>Acidipila</taxon>
    </lineage>
</organism>
<dbReference type="OrthoDB" id="9793552at2"/>
<evidence type="ECO:0000313" key="3">
    <source>
        <dbReference type="EMBL" id="TCK75413.1"/>
    </source>
</evidence>
<dbReference type="InterPro" id="IPR005031">
    <property type="entry name" value="COQ10_START"/>
</dbReference>
<dbReference type="AlphaFoldDB" id="A0A4R1LEY5"/>
<dbReference type="Pfam" id="PF03364">
    <property type="entry name" value="Polyketide_cyc"/>
    <property type="match status" value="1"/>
</dbReference>
<comment type="caution">
    <text evidence="3">The sequence shown here is derived from an EMBL/GenBank/DDBJ whole genome shotgun (WGS) entry which is preliminary data.</text>
</comment>
<dbReference type="InterPro" id="IPR023393">
    <property type="entry name" value="START-like_dom_sf"/>
</dbReference>
<dbReference type="SUPFAM" id="SSF55961">
    <property type="entry name" value="Bet v1-like"/>
    <property type="match status" value="1"/>
</dbReference>
<reference evidence="3 4" key="1">
    <citation type="submission" date="2019-03" db="EMBL/GenBank/DDBJ databases">
        <title>Genomic Encyclopedia of Type Strains, Phase IV (KMG-IV): sequencing the most valuable type-strain genomes for metagenomic binning, comparative biology and taxonomic classification.</title>
        <authorList>
            <person name="Goeker M."/>
        </authorList>
    </citation>
    <scope>NUCLEOTIDE SEQUENCE [LARGE SCALE GENOMIC DNA]</scope>
    <source>
        <strain evidence="3 4">DSM 103428</strain>
    </source>
</reference>
<gene>
    <name evidence="3" type="ORF">C7378_0396</name>
</gene>
<dbReference type="Gene3D" id="3.30.530.20">
    <property type="match status" value="1"/>
</dbReference>
<evidence type="ECO:0000313" key="4">
    <source>
        <dbReference type="Proteomes" id="UP000295210"/>
    </source>
</evidence>
<keyword evidence="4" id="KW-1185">Reference proteome</keyword>
<dbReference type="CDD" id="cd07820">
    <property type="entry name" value="SRPBCC_3"/>
    <property type="match status" value="1"/>
</dbReference>
<proteinExistence type="inferred from homology"/>
<dbReference type="Proteomes" id="UP000295210">
    <property type="component" value="Unassembled WGS sequence"/>
</dbReference>
<protein>
    <submittedName>
        <fullName evidence="3">Ligand-binding SRPBCC domain-containing protein</fullName>
    </submittedName>
</protein>
<feature type="domain" description="Coenzyme Q-binding protein COQ10 START" evidence="2">
    <location>
        <begin position="11"/>
        <end position="153"/>
    </location>
</feature>
<comment type="similarity">
    <text evidence="1">Belongs to the ribosome association toxin RatA family.</text>
</comment>
<dbReference type="RefSeq" id="WP_131991156.1">
    <property type="nucleotide sequence ID" value="NZ_SMGK01000001.1"/>
</dbReference>
<evidence type="ECO:0000259" key="2">
    <source>
        <dbReference type="Pfam" id="PF03364"/>
    </source>
</evidence>
<sequence length="182" mass="21347">MRHHFEAAQWVPYPIELVFAFFANPENLPPLMPRWQRARIEEASFVSPPPRPVSADGSRRLRSFAAGTGSTMTISFRPFPLSPIRMPWEAYIAEFEWNDHFCDEQVRGPFAYWRHCHRVSRETRDGQQGTEIKDDLTYEMLFGKLGELAHKVFVQAQMKSLFAYRQKRLMQILPKIASQFKL</sequence>
<name>A0A4R1LEY5_9BACT</name>
<accession>A0A4R1LEY5</accession>
<dbReference type="EMBL" id="SMGK01000001">
    <property type="protein sequence ID" value="TCK75413.1"/>
    <property type="molecule type" value="Genomic_DNA"/>
</dbReference>